<dbReference type="EMBL" id="JAEFCI010006015">
    <property type="protein sequence ID" value="KAG5459953.1"/>
    <property type="molecule type" value="Genomic_DNA"/>
</dbReference>
<protein>
    <submittedName>
        <fullName evidence="2">Uncharacterized protein</fullName>
    </submittedName>
</protein>
<feature type="region of interest" description="Disordered" evidence="1">
    <location>
        <begin position="94"/>
        <end position="128"/>
    </location>
</feature>
<sequence length="189" mass="20275">MKRERNYRDTLVGVVSFARARRRQGRPATFEVRPDAVRFAANLDSPRAPDRPRRRRGGGTRRTRGTAGGIGHFARGPAAAGSGGRAAAIPALPAVDAAGSGRRPESGASLSKRALRRGRPQENLSSRASGRAAGLLGLLSYGGRLNDIRDWTPARSRCGNFSAANPRRLRLGKLDNLAAKELTARVLPY</sequence>
<evidence type="ECO:0000313" key="2">
    <source>
        <dbReference type="EMBL" id="KAG5459953.1"/>
    </source>
</evidence>
<gene>
    <name evidence="2" type="ORF">BJ554DRAFT_8064</name>
</gene>
<comment type="caution">
    <text evidence="2">The sequence shown here is derived from an EMBL/GenBank/DDBJ whole genome shotgun (WGS) entry which is preliminary data.</text>
</comment>
<name>A0A8H8DIS3_9FUNG</name>
<reference evidence="2 3" key="1">
    <citation type="journal article" name="Sci. Rep.">
        <title>Genome-scale phylogenetic analyses confirm Olpidium as the closest living zoosporic fungus to the non-flagellated, terrestrial fungi.</title>
        <authorList>
            <person name="Chang Y."/>
            <person name="Rochon D."/>
            <person name="Sekimoto S."/>
            <person name="Wang Y."/>
            <person name="Chovatia M."/>
            <person name="Sandor L."/>
            <person name="Salamov A."/>
            <person name="Grigoriev I.V."/>
            <person name="Stajich J.E."/>
            <person name="Spatafora J.W."/>
        </authorList>
    </citation>
    <scope>NUCLEOTIDE SEQUENCE [LARGE SCALE GENOMIC DNA]</scope>
    <source>
        <strain evidence="2">S191</strain>
    </source>
</reference>
<dbReference type="Proteomes" id="UP000673691">
    <property type="component" value="Unassembled WGS sequence"/>
</dbReference>
<feature type="region of interest" description="Disordered" evidence="1">
    <location>
        <begin position="37"/>
        <end position="82"/>
    </location>
</feature>
<feature type="compositionally biased region" description="Basic residues" evidence="1">
    <location>
        <begin position="52"/>
        <end position="64"/>
    </location>
</feature>
<evidence type="ECO:0000313" key="3">
    <source>
        <dbReference type="Proteomes" id="UP000673691"/>
    </source>
</evidence>
<keyword evidence="3" id="KW-1185">Reference proteome</keyword>
<organism evidence="2 3">
    <name type="scientific">Olpidium bornovanus</name>
    <dbReference type="NCBI Taxonomy" id="278681"/>
    <lineage>
        <taxon>Eukaryota</taxon>
        <taxon>Fungi</taxon>
        <taxon>Fungi incertae sedis</taxon>
        <taxon>Olpidiomycota</taxon>
        <taxon>Olpidiomycotina</taxon>
        <taxon>Olpidiomycetes</taxon>
        <taxon>Olpidiales</taxon>
        <taxon>Olpidiaceae</taxon>
        <taxon>Olpidium</taxon>
    </lineage>
</organism>
<evidence type="ECO:0000256" key="1">
    <source>
        <dbReference type="SAM" id="MobiDB-lite"/>
    </source>
</evidence>
<dbReference type="AlphaFoldDB" id="A0A8H8DIS3"/>
<proteinExistence type="predicted"/>
<accession>A0A8H8DIS3</accession>